<dbReference type="SMART" id="SM00342">
    <property type="entry name" value="HTH_ARAC"/>
    <property type="match status" value="1"/>
</dbReference>
<dbReference type="EMBL" id="LNCU01000034">
    <property type="protein sequence ID" value="KWV59076.1"/>
    <property type="molecule type" value="Genomic_DNA"/>
</dbReference>
<feature type="domain" description="HTH araC/xylS-type" evidence="4">
    <location>
        <begin position="189"/>
        <end position="287"/>
    </location>
</feature>
<dbReference type="RefSeq" id="WP_066502859.1">
    <property type="nucleotide sequence ID" value="NZ_LNCU01000034.1"/>
</dbReference>
<proteinExistence type="predicted"/>
<dbReference type="InterPro" id="IPR009057">
    <property type="entry name" value="Homeodomain-like_sf"/>
</dbReference>
<gene>
    <name evidence="5" type="ORF">AS156_33450</name>
</gene>
<name>A0A120FQT7_9BRAD</name>
<dbReference type="InterPro" id="IPR050204">
    <property type="entry name" value="AraC_XylS_family_regulators"/>
</dbReference>
<evidence type="ECO:0000313" key="6">
    <source>
        <dbReference type="Proteomes" id="UP000057737"/>
    </source>
</evidence>
<dbReference type="PROSITE" id="PS01124">
    <property type="entry name" value="HTH_ARAC_FAMILY_2"/>
    <property type="match status" value="1"/>
</dbReference>
<dbReference type="Proteomes" id="UP000057737">
    <property type="component" value="Unassembled WGS sequence"/>
</dbReference>
<keyword evidence="2" id="KW-0238">DNA-binding</keyword>
<dbReference type="InterPro" id="IPR018060">
    <property type="entry name" value="HTH_AraC"/>
</dbReference>
<dbReference type="GO" id="GO:0003700">
    <property type="term" value="F:DNA-binding transcription factor activity"/>
    <property type="evidence" value="ECO:0007669"/>
    <property type="project" value="InterPro"/>
</dbReference>
<dbReference type="Pfam" id="PF12833">
    <property type="entry name" value="HTH_18"/>
    <property type="match status" value="1"/>
</dbReference>
<evidence type="ECO:0000313" key="5">
    <source>
        <dbReference type="EMBL" id="KWV59076.1"/>
    </source>
</evidence>
<dbReference type="InterPro" id="IPR020449">
    <property type="entry name" value="Tscrpt_reg_AraC-type_HTH"/>
</dbReference>
<dbReference type="PANTHER" id="PTHR46796">
    <property type="entry name" value="HTH-TYPE TRANSCRIPTIONAL ACTIVATOR RHAS-RELATED"/>
    <property type="match status" value="1"/>
</dbReference>
<accession>A0A120FQT7</accession>
<organism evidence="5 6">
    <name type="scientific">Bradyrhizobium macuxiense</name>
    <dbReference type="NCBI Taxonomy" id="1755647"/>
    <lineage>
        <taxon>Bacteria</taxon>
        <taxon>Pseudomonadati</taxon>
        <taxon>Pseudomonadota</taxon>
        <taxon>Alphaproteobacteria</taxon>
        <taxon>Hyphomicrobiales</taxon>
        <taxon>Nitrobacteraceae</taxon>
        <taxon>Bradyrhizobium</taxon>
    </lineage>
</organism>
<dbReference type="PANTHER" id="PTHR46796:SF6">
    <property type="entry name" value="ARAC SUBFAMILY"/>
    <property type="match status" value="1"/>
</dbReference>
<evidence type="ECO:0000256" key="1">
    <source>
        <dbReference type="ARBA" id="ARBA00023015"/>
    </source>
</evidence>
<evidence type="ECO:0000256" key="2">
    <source>
        <dbReference type="ARBA" id="ARBA00023125"/>
    </source>
</evidence>
<dbReference type="AlphaFoldDB" id="A0A120FQT7"/>
<sequence>MEEARPQRYVRQVGGELVSSVITRSKPIRVEVLSRTSRPRMNWHFRQPELTLFWFRKGCARLRARLDGRPVEYDFSDAANLALFPAGTEIEGEWSVGPALDYVVVFLDPVFVQNRLNGLIQRPTVAFRHDQLARGLADLSEEATTPDNLFDLFAEGWASQALAHMARLSRSTESSKPQSRGGLPALKLRKIEEFVRENLGEPISLSALSDVAGLSKRHFLRAFQESTGTSPHRYVLGLRIESAKHRLSETDESLTSIALSSGFSHAQHFSSTFRQATGMSPSVFRQQSRA</sequence>
<protein>
    <recommendedName>
        <fullName evidence="4">HTH araC/xylS-type domain-containing protein</fullName>
    </recommendedName>
</protein>
<keyword evidence="6" id="KW-1185">Reference proteome</keyword>
<dbReference type="OrthoDB" id="9806208at2"/>
<comment type="caution">
    <text evidence="5">The sequence shown here is derived from an EMBL/GenBank/DDBJ whole genome shotgun (WGS) entry which is preliminary data.</text>
</comment>
<dbReference type="GO" id="GO:0043565">
    <property type="term" value="F:sequence-specific DNA binding"/>
    <property type="evidence" value="ECO:0007669"/>
    <property type="project" value="InterPro"/>
</dbReference>
<dbReference type="InterPro" id="IPR018062">
    <property type="entry name" value="HTH_AraC-typ_CS"/>
</dbReference>
<keyword evidence="3" id="KW-0804">Transcription</keyword>
<dbReference type="SUPFAM" id="SSF46689">
    <property type="entry name" value="Homeodomain-like"/>
    <property type="match status" value="2"/>
</dbReference>
<evidence type="ECO:0000256" key="3">
    <source>
        <dbReference type="ARBA" id="ARBA00023163"/>
    </source>
</evidence>
<dbReference type="Gene3D" id="1.10.10.60">
    <property type="entry name" value="Homeodomain-like"/>
    <property type="match status" value="1"/>
</dbReference>
<reference evidence="5 6" key="1">
    <citation type="submission" date="2015-11" db="EMBL/GenBank/DDBJ databases">
        <title>Draft Genome Sequence of the Strain BR 10303 (Bradyrhizobium sp.) isolated from nodules of Centrolobium paraense.</title>
        <authorList>
            <person name="Zelli J.E."/>
            <person name="Simoes-Araujo J.L."/>
            <person name="Barauna A.C."/>
            <person name="Silva K."/>
        </authorList>
    </citation>
    <scope>NUCLEOTIDE SEQUENCE [LARGE SCALE GENOMIC DNA]</scope>
    <source>
        <strain evidence="5 6">BR 10303</strain>
    </source>
</reference>
<dbReference type="PROSITE" id="PS00041">
    <property type="entry name" value="HTH_ARAC_FAMILY_1"/>
    <property type="match status" value="1"/>
</dbReference>
<evidence type="ECO:0000259" key="4">
    <source>
        <dbReference type="PROSITE" id="PS01124"/>
    </source>
</evidence>
<keyword evidence="1" id="KW-0805">Transcription regulation</keyword>
<dbReference type="PRINTS" id="PR00032">
    <property type="entry name" value="HTHARAC"/>
</dbReference>